<dbReference type="SMART" id="SM00827">
    <property type="entry name" value="PKS_AT"/>
    <property type="match status" value="1"/>
</dbReference>
<dbReference type="InterPro" id="IPR004410">
    <property type="entry name" value="Malonyl_CoA-ACP_transAc_FabD"/>
</dbReference>
<accession>A0A7W2ARJ6</accession>
<dbReference type="Gene3D" id="3.40.366.10">
    <property type="entry name" value="Malonyl-Coenzyme A Acyl Carrier Protein, domain 2"/>
    <property type="match status" value="1"/>
</dbReference>
<dbReference type="PIRSF" id="PIRSF000446">
    <property type="entry name" value="Mct"/>
    <property type="match status" value="1"/>
</dbReference>
<dbReference type="PANTHER" id="PTHR42681:SF1">
    <property type="entry name" value="MALONYL-COA-ACYL CARRIER PROTEIN TRANSACYLASE, MITOCHONDRIAL"/>
    <property type="match status" value="1"/>
</dbReference>
<reference evidence="7 8" key="1">
    <citation type="submission" date="2020-07" db="EMBL/GenBank/DDBJ databases">
        <title>Thermoactinomyces phylogeny.</title>
        <authorList>
            <person name="Dunlap C."/>
        </authorList>
    </citation>
    <scope>NUCLEOTIDE SEQUENCE [LARGE SCALE GENOMIC DNA]</scope>
    <source>
        <strain evidence="7 8">AMNI-1</strain>
    </source>
</reference>
<keyword evidence="8" id="KW-1185">Reference proteome</keyword>
<evidence type="ECO:0000313" key="8">
    <source>
        <dbReference type="Proteomes" id="UP000538292"/>
    </source>
</evidence>
<sequence>MGKIAFIFPGQGSQKAGMGLEIYKTNKRAKQIYSIADQTLGYPLSRLCFEGPEEELCLTANTQPAILTTSVALLEAFCEQSDVMPDFVAGHSLGEYTALVAAGSLSFADAVLAVHKRGTYMEEAVPAGVGAMSAVMNLNREKLVEVCNEVSKEKHVVEPANYNSPGQIVISGHKEAVREAGEKAAKAGARRVISLSVSGPFHSSLMKPAAERLAGHLETISVNMAVVPVIANAIAESVTEAEEIKRLLVKQVASPVLWEDSVRYMLEQGVDTFVEFGSGNVLSGLVKKVNRKVKTISVQDPETLNQAVEVLDGRRVLDVNR</sequence>
<dbReference type="GO" id="GO:0006633">
    <property type="term" value="P:fatty acid biosynthetic process"/>
    <property type="evidence" value="ECO:0007669"/>
    <property type="project" value="TreeGrafter"/>
</dbReference>
<dbReference type="InterPro" id="IPR016036">
    <property type="entry name" value="Malonyl_transacylase_ACP-bd"/>
</dbReference>
<evidence type="ECO:0000256" key="1">
    <source>
        <dbReference type="ARBA" id="ARBA00022679"/>
    </source>
</evidence>
<comment type="caution">
    <text evidence="7">The sequence shown here is derived from an EMBL/GenBank/DDBJ whole genome shotgun (WGS) entry which is preliminary data.</text>
</comment>
<gene>
    <name evidence="7" type="primary">fabD</name>
    <name evidence="7" type="ORF">H2C83_08855</name>
</gene>
<evidence type="ECO:0000256" key="4">
    <source>
        <dbReference type="PIRNR" id="PIRNR000446"/>
    </source>
</evidence>
<dbReference type="GO" id="GO:0005829">
    <property type="term" value="C:cytosol"/>
    <property type="evidence" value="ECO:0007669"/>
    <property type="project" value="TreeGrafter"/>
</dbReference>
<dbReference type="SUPFAM" id="SSF52151">
    <property type="entry name" value="FabD/lysophospholipase-like"/>
    <property type="match status" value="1"/>
</dbReference>
<dbReference type="InterPro" id="IPR014043">
    <property type="entry name" value="Acyl_transferase_dom"/>
</dbReference>
<keyword evidence="2 4" id="KW-0012">Acyltransferase</keyword>
<feature type="active site" evidence="5">
    <location>
        <position position="202"/>
    </location>
</feature>
<dbReference type="InterPro" id="IPR050858">
    <property type="entry name" value="Mal-CoA-ACP_Trans/PKS_FabD"/>
</dbReference>
<dbReference type="Pfam" id="PF00698">
    <property type="entry name" value="Acyl_transf_1"/>
    <property type="match status" value="1"/>
</dbReference>
<feature type="active site" evidence="5">
    <location>
        <position position="92"/>
    </location>
</feature>
<keyword evidence="1 4" id="KW-0808">Transferase</keyword>
<comment type="catalytic activity">
    <reaction evidence="3 4">
        <text>holo-[ACP] + malonyl-CoA = malonyl-[ACP] + CoA</text>
        <dbReference type="Rhea" id="RHEA:41792"/>
        <dbReference type="Rhea" id="RHEA-COMP:9623"/>
        <dbReference type="Rhea" id="RHEA-COMP:9685"/>
        <dbReference type="ChEBI" id="CHEBI:57287"/>
        <dbReference type="ChEBI" id="CHEBI:57384"/>
        <dbReference type="ChEBI" id="CHEBI:64479"/>
        <dbReference type="ChEBI" id="CHEBI:78449"/>
        <dbReference type="EC" id="2.3.1.39"/>
    </reaction>
</comment>
<proteinExistence type="inferred from homology"/>
<evidence type="ECO:0000256" key="3">
    <source>
        <dbReference type="ARBA" id="ARBA00048462"/>
    </source>
</evidence>
<protein>
    <recommendedName>
        <fullName evidence="4">Malonyl CoA-acyl carrier protein transacylase</fullName>
        <ecNumber evidence="4">2.3.1.39</ecNumber>
    </recommendedName>
</protein>
<dbReference type="EMBL" id="JACEOL010000030">
    <property type="protein sequence ID" value="MBA4602422.1"/>
    <property type="molecule type" value="Genomic_DNA"/>
</dbReference>
<comment type="similarity">
    <text evidence="4">Belongs to the fabD family.</text>
</comment>
<dbReference type="FunFam" id="3.30.70.250:FF:000001">
    <property type="entry name" value="Malonyl CoA-acyl carrier protein transacylase"/>
    <property type="match status" value="1"/>
</dbReference>
<dbReference type="SUPFAM" id="SSF55048">
    <property type="entry name" value="Probable ACP-binding domain of malonyl-CoA ACP transacylase"/>
    <property type="match status" value="1"/>
</dbReference>
<dbReference type="EC" id="2.3.1.39" evidence="4"/>
<dbReference type="GO" id="GO:0004314">
    <property type="term" value="F:[acyl-carrier-protein] S-malonyltransferase activity"/>
    <property type="evidence" value="ECO:0007669"/>
    <property type="project" value="UniProtKB-EC"/>
</dbReference>
<name>A0A7W2ARJ6_9BACL</name>
<evidence type="ECO:0000256" key="2">
    <source>
        <dbReference type="ARBA" id="ARBA00023315"/>
    </source>
</evidence>
<organism evidence="7 8">
    <name type="scientific">Thermoactinomyces mirandus</name>
    <dbReference type="NCBI Taxonomy" id="2756294"/>
    <lineage>
        <taxon>Bacteria</taxon>
        <taxon>Bacillati</taxon>
        <taxon>Bacillota</taxon>
        <taxon>Bacilli</taxon>
        <taxon>Bacillales</taxon>
        <taxon>Thermoactinomycetaceae</taxon>
        <taxon>Thermoactinomyces</taxon>
    </lineage>
</organism>
<dbReference type="Proteomes" id="UP000538292">
    <property type="component" value="Unassembled WGS sequence"/>
</dbReference>
<evidence type="ECO:0000256" key="5">
    <source>
        <dbReference type="PIRSR" id="PIRSR000446-1"/>
    </source>
</evidence>
<dbReference type="InterPro" id="IPR001227">
    <property type="entry name" value="Ac_transferase_dom_sf"/>
</dbReference>
<evidence type="ECO:0000259" key="6">
    <source>
        <dbReference type="SMART" id="SM00827"/>
    </source>
</evidence>
<dbReference type="InterPro" id="IPR016035">
    <property type="entry name" value="Acyl_Trfase/lysoPLipase"/>
</dbReference>
<dbReference type="NCBIfam" id="TIGR00128">
    <property type="entry name" value="fabD"/>
    <property type="match status" value="1"/>
</dbReference>
<dbReference type="InterPro" id="IPR024925">
    <property type="entry name" value="Malonyl_CoA-ACP_transAc"/>
</dbReference>
<dbReference type="AlphaFoldDB" id="A0A7W2ARJ6"/>
<evidence type="ECO:0000313" key="7">
    <source>
        <dbReference type="EMBL" id="MBA4602422.1"/>
    </source>
</evidence>
<dbReference type="RefSeq" id="WP_181739928.1">
    <property type="nucleotide sequence ID" value="NZ_JACEOL010000030.1"/>
</dbReference>
<dbReference type="Gene3D" id="3.30.70.250">
    <property type="entry name" value="Malonyl-CoA ACP transacylase, ACP-binding"/>
    <property type="match status" value="1"/>
</dbReference>
<feature type="domain" description="Malonyl-CoA:ACP transacylase (MAT)" evidence="6">
    <location>
        <begin position="7"/>
        <end position="315"/>
    </location>
</feature>
<dbReference type="PANTHER" id="PTHR42681">
    <property type="entry name" value="MALONYL-COA-ACYL CARRIER PROTEIN TRANSACYLASE, MITOCHONDRIAL"/>
    <property type="match status" value="1"/>
</dbReference>